<dbReference type="InterPro" id="IPR027417">
    <property type="entry name" value="P-loop_NTPase"/>
</dbReference>
<evidence type="ECO:0000259" key="1">
    <source>
        <dbReference type="Pfam" id="PF01764"/>
    </source>
</evidence>
<dbReference type="AlphaFoldDB" id="A0A507EW67"/>
<dbReference type="InterPro" id="IPR029058">
    <property type="entry name" value="AB_hydrolase_fold"/>
</dbReference>
<dbReference type="SUPFAM" id="SSF52540">
    <property type="entry name" value="P-loop containing nucleoside triphosphate hydrolases"/>
    <property type="match status" value="1"/>
</dbReference>
<dbReference type="Gene3D" id="3.40.50.1820">
    <property type="entry name" value="alpha/beta hydrolase"/>
    <property type="match status" value="1"/>
</dbReference>
<reference evidence="2 3" key="1">
    <citation type="journal article" date="2019" name="Sci. Rep.">
        <title>Comparative genomics of chytrid fungi reveal insights into the obligate biotrophic and pathogenic lifestyle of Synchytrium endobioticum.</title>
        <authorList>
            <person name="van de Vossenberg B.T.L.H."/>
            <person name="Warris S."/>
            <person name="Nguyen H.D.T."/>
            <person name="van Gent-Pelzer M.P.E."/>
            <person name="Joly D.L."/>
            <person name="van de Geest H.C."/>
            <person name="Bonants P.J.M."/>
            <person name="Smith D.S."/>
            <person name="Levesque C.A."/>
            <person name="van der Lee T.A.J."/>
        </authorList>
    </citation>
    <scope>NUCLEOTIDE SEQUENCE [LARGE SCALE GENOMIC DNA]</scope>
    <source>
        <strain evidence="2 3">CBS 675.73</strain>
    </source>
</reference>
<feature type="domain" description="Fungal lipase-type" evidence="1">
    <location>
        <begin position="150"/>
        <end position="232"/>
    </location>
</feature>
<dbReference type="GO" id="GO:0006629">
    <property type="term" value="P:lipid metabolic process"/>
    <property type="evidence" value="ECO:0007669"/>
    <property type="project" value="InterPro"/>
</dbReference>
<name>A0A507EW67_9FUNG</name>
<dbReference type="Gene3D" id="3.40.50.300">
    <property type="entry name" value="P-loop containing nucleotide triphosphate hydrolases"/>
    <property type="match status" value="1"/>
</dbReference>
<gene>
    <name evidence="2" type="ORF">CcCBS67573_g07290</name>
</gene>
<evidence type="ECO:0000313" key="2">
    <source>
        <dbReference type="EMBL" id="TPX68132.1"/>
    </source>
</evidence>
<dbReference type="EMBL" id="QEAP01000368">
    <property type="protein sequence ID" value="TPX68132.1"/>
    <property type="molecule type" value="Genomic_DNA"/>
</dbReference>
<evidence type="ECO:0000313" key="3">
    <source>
        <dbReference type="Proteomes" id="UP000320333"/>
    </source>
</evidence>
<proteinExistence type="predicted"/>
<dbReference type="Pfam" id="PF01764">
    <property type="entry name" value="Lipase_3"/>
    <property type="match status" value="1"/>
</dbReference>
<accession>A0A507EW67</accession>
<dbReference type="InterPro" id="IPR002921">
    <property type="entry name" value="Fungal_lipase-type"/>
</dbReference>
<dbReference type="SUPFAM" id="SSF53474">
    <property type="entry name" value="alpha/beta-Hydrolases"/>
    <property type="match status" value="1"/>
</dbReference>
<organism evidence="2 3">
    <name type="scientific">Chytriomyces confervae</name>
    <dbReference type="NCBI Taxonomy" id="246404"/>
    <lineage>
        <taxon>Eukaryota</taxon>
        <taxon>Fungi</taxon>
        <taxon>Fungi incertae sedis</taxon>
        <taxon>Chytridiomycota</taxon>
        <taxon>Chytridiomycota incertae sedis</taxon>
        <taxon>Chytridiomycetes</taxon>
        <taxon>Chytridiales</taxon>
        <taxon>Chytriomycetaceae</taxon>
        <taxon>Chytriomyces</taxon>
    </lineage>
</organism>
<sequence length="925" mass="104241">MSEDELPTEFEVHPENYYRAFNSEETGSIFLREGGASQARDRKHIKSTALALACAIYDSDPVHALSSKGRYAGLHSLQSVNLFVGDADHEGFLVGVEGRRVYIAFCGSQIDWSARGSTHLVQMADFDMTAFGGAKYLANGADLKGMRFNHIIVCGHSRGGAIAFLKLIKYYISNNVDASKYQDENAPLTEAIAFGSPYCVNEPVVHFLNSRNLSLRFTTVANHDDIVAAIIPTARAASPEMFQQFFSHVKSTSSSLVAVCMDLAKRQLEDVANDKKRFNNYHPLGVYEFLGSQGESSSCFGAEAVDLRLSKFMSCYIEDNSDRLFSPHLIEEYIARASIAYGPIADDSGSMLEGLSGDIISLMPEVHGVSGEVFKNGSYTALKLTIFGENLDFMEPRIKTLFSGRVFHFKVNRTRPRQLVFSSINKDFDLYAGENLNYEFELRPMWKGSEPYKHSSPIFSLFTPHVGVEALLYRMFKVRYLLLTSGRLHFDSSTHAAVSRLLQLDKRAVEDFDDLCCSRDRLEKYVISVILPRCLKKVTVQTKLAKNIEFAGKLVIGLAIGAGVAFGGMMFFTGALEGTIVAGSVAAGFVTQALNTVEILQKEVEQSQQYIETITSIGELISAEFPEGNLEFNWEDAIVSRLNTLGVQTSEQVSKNVFPNWLTDDCRSRLVERVQTIWAVRDLRKFMNKTLCVSLLGVEKVGKTTAGIYLFKHMAEQITSDELKGHTSSVKLYRHESVLVADFPGTNSKTEAFNLATEEYLSITDVAIVFLNLNISLQKSDFELLSKLKRVRTPVLVCMNKAGNSYRKRGSGRVNYFKTAEMVQERRQHWRNQLIENDFEISNWSIEIVELDKTEWYKDDSSEEISSKGMWLEEIGVWNIHKVRKWIRERKLRHDGQADFQFLDQVMPDNNMWWSIERDEDGGEE</sequence>
<dbReference type="Proteomes" id="UP000320333">
    <property type="component" value="Unassembled WGS sequence"/>
</dbReference>
<dbReference type="OrthoDB" id="2097549at2759"/>
<protein>
    <recommendedName>
        <fullName evidence="1">Fungal lipase-type domain-containing protein</fullName>
    </recommendedName>
</protein>
<comment type="caution">
    <text evidence="2">The sequence shown here is derived from an EMBL/GenBank/DDBJ whole genome shotgun (WGS) entry which is preliminary data.</text>
</comment>
<keyword evidence="3" id="KW-1185">Reference proteome</keyword>